<feature type="transmembrane region" description="Helical" evidence="1">
    <location>
        <begin position="6"/>
        <end position="26"/>
    </location>
</feature>
<dbReference type="EMBL" id="CP000804">
    <property type="protein sequence ID" value="ABU57834.1"/>
    <property type="molecule type" value="Genomic_DNA"/>
</dbReference>
<dbReference type="STRING" id="383372.Rcas_1742"/>
<dbReference type="eggNOG" id="COG2389">
    <property type="taxonomic scope" value="Bacteria"/>
</dbReference>
<gene>
    <name evidence="2" type="ordered locus">Rcas_1742</name>
</gene>
<dbReference type="Pfam" id="PF09988">
    <property type="entry name" value="DUF2227"/>
    <property type="match status" value="1"/>
</dbReference>
<feature type="transmembrane region" description="Helical" evidence="1">
    <location>
        <begin position="147"/>
        <end position="166"/>
    </location>
</feature>
<reference evidence="2 3" key="1">
    <citation type="submission" date="2007-08" db="EMBL/GenBank/DDBJ databases">
        <title>Complete sequence of Roseiflexus castenholzii DSM 13941.</title>
        <authorList>
            <consortium name="US DOE Joint Genome Institute"/>
            <person name="Copeland A."/>
            <person name="Lucas S."/>
            <person name="Lapidus A."/>
            <person name="Barry K."/>
            <person name="Glavina del Rio T."/>
            <person name="Dalin E."/>
            <person name="Tice H."/>
            <person name="Pitluck S."/>
            <person name="Thompson L.S."/>
            <person name="Brettin T."/>
            <person name="Bruce D."/>
            <person name="Detter J.C."/>
            <person name="Han C."/>
            <person name="Tapia R."/>
            <person name="Schmutz J."/>
            <person name="Larimer F."/>
            <person name="Land M."/>
            <person name="Hauser L."/>
            <person name="Kyrpides N."/>
            <person name="Mikhailova N."/>
            <person name="Bryant D.A."/>
            <person name="Hanada S."/>
            <person name="Tsukatani Y."/>
            <person name="Richardson P."/>
        </authorList>
    </citation>
    <scope>NUCLEOTIDE SEQUENCE [LARGE SCALE GENOMIC DNA]</scope>
    <source>
        <strain evidence="3">DSM 13941 / HLO8</strain>
    </source>
</reference>
<keyword evidence="3" id="KW-1185">Reference proteome</keyword>
<dbReference type="Proteomes" id="UP000000263">
    <property type="component" value="Chromosome"/>
</dbReference>
<dbReference type="HOGENOM" id="CLU_111923_0_0_0"/>
<keyword evidence="1" id="KW-1133">Transmembrane helix</keyword>
<feature type="transmembrane region" description="Helical" evidence="1">
    <location>
        <begin position="66"/>
        <end position="86"/>
    </location>
</feature>
<name>A7NK14_ROSCS</name>
<evidence type="ECO:0000313" key="3">
    <source>
        <dbReference type="Proteomes" id="UP000000263"/>
    </source>
</evidence>
<dbReference type="InterPro" id="IPR019250">
    <property type="entry name" value="DUF2227_metal-bd"/>
</dbReference>
<evidence type="ECO:0000313" key="2">
    <source>
        <dbReference type="EMBL" id="ABU57834.1"/>
    </source>
</evidence>
<evidence type="ECO:0000256" key="1">
    <source>
        <dbReference type="SAM" id="Phobius"/>
    </source>
</evidence>
<sequence>MPDTPTHDIITVATGALLAPATYALLESNGRDYAATGATVLTGAHLISGLLFSPDLDIDSAIDNRWGIFFWIWRPYMWIIPHRHFWSHSLIIAPLLRLVYFSVVTMLIVIWGTWLLGYAGLGSSDLHAQAPAWIFDLMRRNPDMVRLFLFGFISGSAAHTIADWLVTGGRRYLHLAGIRLRSDYRNHDRARRHR</sequence>
<dbReference type="OrthoDB" id="69351at2"/>
<protein>
    <submittedName>
        <fullName evidence="2">Uncharacterized metal-binding protein-like protein</fullName>
    </submittedName>
</protein>
<feature type="transmembrane region" description="Helical" evidence="1">
    <location>
        <begin position="98"/>
        <end position="121"/>
    </location>
</feature>
<dbReference type="PANTHER" id="PTHR39085">
    <property type="entry name" value="SLL0924 PROTEIN"/>
    <property type="match status" value="1"/>
</dbReference>
<keyword evidence="1" id="KW-0812">Transmembrane</keyword>
<dbReference type="PANTHER" id="PTHR39085:SF1">
    <property type="entry name" value="SLL0924 PROTEIN"/>
    <property type="match status" value="1"/>
</dbReference>
<feature type="transmembrane region" description="Helical" evidence="1">
    <location>
        <begin position="33"/>
        <end position="54"/>
    </location>
</feature>
<dbReference type="AlphaFoldDB" id="A7NK14"/>
<dbReference type="KEGG" id="rca:Rcas_1742"/>
<accession>A7NK14</accession>
<organism evidence="2 3">
    <name type="scientific">Roseiflexus castenholzii (strain DSM 13941 / HLO8)</name>
    <dbReference type="NCBI Taxonomy" id="383372"/>
    <lineage>
        <taxon>Bacteria</taxon>
        <taxon>Bacillati</taxon>
        <taxon>Chloroflexota</taxon>
        <taxon>Chloroflexia</taxon>
        <taxon>Chloroflexales</taxon>
        <taxon>Roseiflexineae</taxon>
        <taxon>Roseiflexaceae</taxon>
        <taxon>Roseiflexus</taxon>
    </lineage>
</organism>
<keyword evidence="1" id="KW-0472">Membrane</keyword>
<dbReference type="RefSeq" id="WP_012120260.1">
    <property type="nucleotide sequence ID" value="NC_009767.1"/>
</dbReference>
<proteinExistence type="predicted"/>